<dbReference type="AlphaFoldDB" id="A0A922M2X5"/>
<organism evidence="2 3">
    <name type="scientific">Spodoptera exigua</name>
    <name type="common">Beet armyworm</name>
    <name type="synonym">Noctua fulgens</name>
    <dbReference type="NCBI Taxonomy" id="7107"/>
    <lineage>
        <taxon>Eukaryota</taxon>
        <taxon>Metazoa</taxon>
        <taxon>Ecdysozoa</taxon>
        <taxon>Arthropoda</taxon>
        <taxon>Hexapoda</taxon>
        <taxon>Insecta</taxon>
        <taxon>Pterygota</taxon>
        <taxon>Neoptera</taxon>
        <taxon>Endopterygota</taxon>
        <taxon>Lepidoptera</taxon>
        <taxon>Glossata</taxon>
        <taxon>Ditrysia</taxon>
        <taxon>Noctuoidea</taxon>
        <taxon>Noctuidae</taxon>
        <taxon>Amphipyrinae</taxon>
        <taxon>Spodoptera</taxon>
    </lineage>
</organism>
<reference evidence="2" key="1">
    <citation type="journal article" date="2021" name="G3 (Bethesda)">
        <title>Genome and transcriptome analysis of the beet armyworm Spodoptera exigua reveals targets for pest control. .</title>
        <authorList>
            <person name="Simon S."/>
            <person name="Breeschoten T."/>
            <person name="Jansen H.J."/>
            <person name="Dirks R.P."/>
            <person name="Schranz M.E."/>
            <person name="Ros V.I.D."/>
        </authorList>
    </citation>
    <scope>NUCLEOTIDE SEQUENCE</scope>
    <source>
        <strain evidence="2">TB_SE_WUR_2020</strain>
    </source>
</reference>
<dbReference type="InterPro" id="IPR013083">
    <property type="entry name" value="Znf_RING/FYVE/PHD"/>
</dbReference>
<comment type="caution">
    <text evidence="2">The sequence shown here is derived from an EMBL/GenBank/DDBJ whole genome shotgun (WGS) entry which is preliminary data.</text>
</comment>
<evidence type="ECO:0000313" key="3">
    <source>
        <dbReference type="Proteomes" id="UP000814243"/>
    </source>
</evidence>
<feature type="coiled-coil region" evidence="1">
    <location>
        <begin position="193"/>
        <end position="220"/>
    </location>
</feature>
<proteinExistence type="predicted"/>
<gene>
    <name evidence="2" type="ORF">HF086_017729</name>
</gene>
<name>A0A922M2X5_SPOEX</name>
<keyword evidence="1" id="KW-0175">Coiled coil</keyword>
<accession>A0A922M2X5</accession>
<dbReference type="EMBL" id="JACEFF010000870">
    <property type="protein sequence ID" value="KAH9629354.1"/>
    <property type="molecule type" value="Genomic_DNA"/>
</dbReference>
<evidence type="ECO:0000256" key="1">
    <source>
        <dbReference type="SAM" id="Coils"/>
    </source>
</evidence>
<dbReference type="Proteomes" id="UP000814243">
    <property type="component" value="Unassembled WGS sequence"/>
</dbReference>
<sequence length="234" mass="26568">MTPVCAGCQQNISDPKHLTCTQCKSSYDLECANVSNDRFMKMTLTCKKAWKCQACYCNMPKTGNTDTPIRPRERDTTEQINSPSEISNITIRKRTTKTMNVTTNSEDLNLLGDTICSQDIATTTQTETQTELTLQNLSEIIIQRLKENNKSIIAELQNTIQIEINKAILKLKEEVESKTTTLTEQNELRILEIQHTNTEIEKLKTENEKLKNEISESAARALLVIGRFTNICYI</sequence>
<protein>
    <submittedName>
        <fullName evidence="2">Uncharacterized protein</fullName>
    </submittedName>
</protein>
<evidence type="ECO:0000313" key="2">
    <source>
        <dbReference type="EMBL" id="KAH9629354.1"/>
    </source>
</evidence>
<dbReference type="Gene3D" id="3.30.40.10">
    <property type="entry name" value="Zinc/RING finger domain, C3HC4 (zinc finger)"/>
    <property type="match status" value="1"/>
</dbReference>